<dbReference type="InterPro" id="IPR050769">
    <property type="entry name" value="NAT_camello-type"/>
</dbReference>
<name>A0A4R3XPF8_9PROT</name>
<dbReference type="GO" id="GO:0008080">
    <property type="term" value="F:N-acetyltransferase activity"/>
    <property type="evidence" value="ECO:0007669"/>
    <property type="project" value="InterPro"/>
</dbReference>
<dbReference type="InterPro" id="IPR016181">
    <property type="entry name" value="Acyl_CoA_acyltransferase"/>
</dbReference>
<dbReference type="SUPFAM" id="SSF55729">
    <property type="entry name" value="Acyl-CoA N-acyltransferases (Nat)"/>
    <property type="match status" value="1"/>
</dbReference>
<reference evidence="3 4" key="1">
    <citation type="submission" date="2019-03" db="EMBL/GenBank/DDBJ databases">
        <title>Genomic Encyclopedia of Type Strains, Phase IV (KMG-IV): sequencing the most valuable type-strain genomes for metagenomic binning, comparative biology and taxonomic classification.</title>
        <authorList>
            <person name="Goeker M."/>
        </authorList>
    </citation>
    <scope>NUCLEOTIDE SEQUENCE [LARGE SCALE GENOMIC DNA]</scope>
    <source>
        <strain evidence="3 4">DSM 100309</strain>
    </source>
</reference>
<dbReference type="Pfam" id="PF00583">
    <property type="entry name" value="Acetyltransf_1"/>
    <property type="match status" value="1"/>
</dbReference>
<dbReference type="EMBL" id="SMCO01000033">
    <property type="protein sequence ID" value="TCV79288.1"/>
    <property type="molecule type" value="Genomic_DNA"/>
</dbReference>
<dbReference type="GO" id="GO:0005840">
    <property type="term" value="C:ribosome"/>
    <property type="evidence" value="ECO:0007669"/>
    <property type="project" value="UniProtKB-KW"/>
</dbReference>
<proteinExistence type="predicted"/>
<evidence type="ECO:0000313" key="4">
    <source>
        <dbReference type="Proteomes" id="UP000295367"/>
    </source>
</evidence>
<dbReference type="Gene3D" id="3.40.630.30">
    <property type="match status" value="1"/>
</dbReference>
<evidence type="ECO:0000256" key="1">
    <source>
        <dbReference type="ARBA" id="ARBA00022679"/>
    </source>
</evidence>
<keyword evidence="3" id="KW-0689">Ribosomal protein</keyword>
<dbReference type="OrthoDB" id="70840at2"/>
<feature type="domain" description="N-acetyltransferase" evidence="2">
    <location>
        <begin position="16"/>
        <end position="167"/>
    </location>
</feature>
<dbReference type="PANTHER" id="PTHR13947:SF37">
    <property type="entry name" value="LD18367P"/>
    <property type="match status" value="1"/>
</dbReference>
<dbReference type="AlphaFoldDB" id="A0A4R3XPF8"/>
<evidence type="ECO:0000313" key="3">
    <source>
        <dbReference type="EMBL" id="TCV79288.1"/>
    </source>
</evidence>
<accession>A0A4R3XPF8</accession>
<organism evidence="3 4">
    <name type="scientific">Sulfurirhabdus autotrophica</name>
    <dbReference type="NCBI Taxonomy" id="1706046"/>
    <lineage>
        <taxon>Bacteria</taxon>
        <taxon>Pseudomonadati</taxon>
        <taxon>Pseudomonadota</taxon>
        <taxon>Betaproteobacteria</taxon>
        <taxon>Nitrosomonadales</taxon>
        <taxon>Sulfuricellaceae</taxon>
        <taxon>Sulfurirhabdus</taxon>
    </lineage>
</organism>
<evidence type="ECO:0000259" key="2">
    <source>
        <dbReference type="PROSITE" id="PS51186"/>
    </source>
</evidence>
<keyword evidence="3" id="KW-0687">Ribonucleoprotein</keyword>
<protein>
    <submittedName>
        <fullName evidence="3">Ribosomal protein S18 acetylase RimI-like enzyme</fullName>
    </submittedName>
</protein>
<keyword evidence="1" id="KW-0808">Transferase</keyword>
<dbReference type="PANTHER" id="PTHR13947">
    <property type="entry name" value="GNAT FAMILY N-ACETYLTRANSFERASE"/>
    <property type="match status" value="1"/>
</dbReference>
<dbReference type="InterPro" id="IPR000182">
    <property type="entry name" value="GNAT_dom"/>
</dbReference>
<sequence length="168" mass="18790">METPLLQFEIFTADLMNIADIEILELLTQVYVSGGFTKPVEAVALFEPSEVRKRGILICAHEKQFSKLAGMVIVVPPDSAYLRMAGKNEAELHLLGVKQEYQRQGLGRKLVEAAVESATCSGYSKIILWTQLSMNSAQKLYESAGFLHIGNMERNGRDFKVYERTICS</sequence>
<gene>
    <name evidence="3" type="ORF">EDC63_13318</name>
</gene>
<dbReference type="Proteomes" id="UP000295367">
    <property type="component" value="Unassembled WGS sequence"/>
</dbReference>
<keyword evidence="4" id="KW-1185">Reference proteome</keyword>
<dbReference type="CDD" id="cd04301">
    <property type="entry name" value="NAT_SF"/>
    <property type="match status" value="1"/>
</dbReference>
<comment type="caution">
    <text evidence="3">The sequence shown here is derived from an EMBL/GenBank/DDBJ whole genome shotgun (WGS) entry which is preliminary data.</text>
</comment>
<dbReference type="PROSITE" id="PS51186">
    <property type="entry name" value="GNAT"/>
    <property type="match status" value="1"/>
</dbReference>